<evidence type="ECO:0000259" key="1">
    <source>
        <dbReference type="Pfam" id="PF13556"/>
    </source>
</evidence>
<dbReference type="InterPro" id="IPR042070">
    <property type="entry name" value="PucR_C-HTH_sf"/>
</dbReference>
<dbReference type="EMBL" id="CP016540">
    <property type="protein sequence ID" value="ANU26354.1"/>
    <property type="molecule type" value="Genomic_DNA"/>
</dbReference>
<organism evidence="2 3">
    <name type="scientific">Planococcus versutus</name>
    <dbReference type="NCBI Taxonomy" id="1302659"/>
    <lineage>
        <taxon>Bacteria</taxon>
        <taxon>Bacillati</taxon>
        <taxon>Bacillota</taxon>
        <taxon>Bacilli</taxon>
        <taxon>Bacillales</taxon>
        <taxon>Caryophanaceae</taxon>
        <taxon>Planococcus</taxon>
    </lineage>
</organism>
<evidence type="ECO:0000313" key="3">
    <source>
        <dbReference type="Proteomes" id="UP000053354"/>
    </source>
</evidence>
<dbReference type="AlphaFoldDB" id="A0A1B1RZL4"/>
<dbReference type="InterPro" id="IPR009057">
    <property type="entry name" value="Homeodomain-like_sf"/>
</dbReference>
<gene>
    <name evidence="2" type="ORF">I858_004810</name>
</gene>
<dbReference type="InterPro" id="IPR051448">
    <property type="entry name" value="CdaR-like_regulators"/>
</dbReference>
<dbReference type="RefSeq" id="WP_049694450.1">
    <property type="nucleotide sequence ID" value="NZ_CP016540.2"/>
</dbReference>
<protein>
    <submittedName>
        <fullName evidence="2">Regulator of polyketide synthase expression</fullName>
    </submittedName>
</protein>
<dbReference type="STRING" id="1302659.I858_004810"/>
<dbReference type="OrthoDB" id="9792148at2"/>
<dbReference type="Gene3D" id="1.10.10.2840">
    <property type="entry name" value="PucR C-terminal helix-turn-helix domain"/>
    <property type="match status" value="1"/>
</dbReference>
<dbReference type="SUPFAM" id="SSF46689">
    <property type="entry name" value="Homeodomain-like"/>
    <property type="match status" value="1"/>
</dbReference>
<feature type="domain" description="PucR C-terminal helix-turn-helix" evidence="1">
    <location>
        <begin position="238"/>
        <end position="292"/>
    </location>
</feature>
<accession>A0A1B1RZL4</accession>
<evidence type="ECO:0000313" key="2">
    <source>
        <dbReference type="EMBL" id="ANU26354.1"/>
    </source>
</evidence>
<keyword evidence="3" id="KW-1185">Reference proteome</keyword>
<dbReference type="KEGG" id="pll:I858_004810"/>
<dbReference type="Pfam" id="PF13556">
    <property type="entry name" value="HTH_30"/>
    <property type="match status" value="1"/>
</dbReference>
<reference evidence="2" key="1">
    <citation type="submission" date="2016-10" db="EMBL/GenBank/DDBJ databases">
        <authorList>
            <person name="See-Too W.S."/>
        </authorList>
    </citation>
    <scope>NUCLEOTIDE SEQUENCE</scope>
    <source>
        <strain evidence="2">L10.15</strain>
    </source>
</reference>
<dbReference type="Proteomes" id="UP000053354">
    <property type="component" value="Chromosome"/>
</dbReference>
<proteinExistence type="predicted"/>
<name>A0A1B1RZL4_9BACL</name>
<dbReference type="InterPro" id="IPR025736">
    <property type="entry name" value="PucR_C-HTH_dom"/>
</dbReference>
<dbReference type="PANTHER" id="PTHR33744:SF15">
    <property type="entry name" value="CARBOHYDRATE DIACID REGULATOR"/>
    <property type="match status" value="1"/>
</dbReference>
<dbReference type="PANTHER" id="PTHR33744">
    <property type="entry name" value="CARBOHYDRATE DIACID REGULATOR"/>
    <property type="match status" value="1"/>
</dbReference>
<sequence>MIKQLKEIYPSLQVLEHGMPTSDLAYKWFSATNGTIVGIHESELPSRDLSLLATFLTPYNPTFPMLTDEEKKWLAVLDSSIKVEEIDFPLTLPFRFVHFSIQEKQISPIAFKQAVNDFYAQQVPILWESDHQGILVEYITKEDGPLFYEEIINILMSDLYINIYFFVGPFRTSLDGVLAHYRAMIDGAKVVSLYSNKTVLNYTEAIPYLMINQTSASLREEIKQSVLQVYQEDQETIKMIEVFVRNNLNISETAKALHMHRNSLQYRFDRFFENTGIDVRKFHDAMAVYLAISTQK</sequence>